<dbReference type="PROSITE" id="PS50949">
    <property type="entry name" value="HTH_GNTR"/>
    <property type="match status" value="1"/>
</dbReference>
<dbReference type="InterPro" id="IPR000524">
    <property type="entry name" value="Tscrpt_reg_HTH_GntR"/>
</dbReference>
<dbReference type="Proteomes" id="UP000438182">
    <property type="component" value="Unassembled WGS sequence"/>
</dbReference>
<dbReference type="SUPFAM" id="SSF46785">
    <property type="entry name" value="Winged helix' DNA-binding domain"/>
    <property type="match status" value="1"/>
</dbReference>
<evidence type="ECO:0000256" key="3">
    <source>
        <dbReference type="ARBA" id="ARBA00023163"/>
    </source>
</evidence>
<evidence type="ECO:0000256" key="4">
    <source>
        <dbReference type="SAM" id="MobiDB-lite"/>
    </source>
</evidence>
<name>A0A6I4NZ35_9MICO</name>
<dbReference type="RefSeq" id="WP_160422283.1">
    <property type="nucleotide sequence ID" value="NZ_WSTA01000001.1"/>
</dbReference>
<keyword evidence="7" id="KW-1185">Reference proteome</keyword>
<dbReference type="AlphaFoldDB" id="A0A6I4NZ35"/>
<organism evidence="6 7">
    <name type="scientific">Agromyces seonyuensis</name>
    <dbReference type="NCBI Taxonomy" id="2662446"/>
    <lineage>
        <taxon>Bacteria</taxon>
        <taxon>Bacillati</taxon>
        <taxon>Actinomycetota</taxon>
        <taxon>Actinomycetes</taxon>
        <taxon>Micrococcales</taxon>
        <taxon>Microbacteriaceae</taxon>
        <taxon>Agromyces</taxon>
    </lineage>
</organism>
<feature type="region of interest" description="Disordered" evidence="4">
    <location>
        <begin position="116"/>
        <end position="138"/>
    </location>
</feature>
<dbReference type="PANTHER" id="PTHR38445:SF7">
    <property type="entry name" value="GNTR-FAMILY TRANSCRIPTIONAL REGULATOR"/>
    <property type="match status" value="1"/>
</dbReference>
<evidence type="ECO:0000313" key="7">
    <source>
        <dbReference type="Proteomes" id="UP000438182"/>
    </source>
</evidence>
<dbReference type="GO" id="GO:0003677">
    <property type="term" value="F:DNA binding"/>
    <property type="evidence" value="ECO:0007669"/>
    <property type="project" value="UniProtKB-KW"/>
</dbReference>
<reference evidence="6 7" key="1">
    <citation type="submission" date="2019-12" db="EMBL/GenBank/DDBJ databases">
        <authorList>
            <person name="Kim Y.S."/>
        </authorList>
    </citation>
    <scope>NUCLEOTIDE SEQUENCE [LARGE SCALE GENOMIC DNA]</scope>
    <source>
        <strain evidence="6 7">MMS17-SY077</strain>
    </source>
</reference>
<protein>
    <submittedName>
        <fullName evidence="6">GntR family transcriptional regulator</fullName>
    </submittedName>
</protein>
<proteinExistence type="predicted"/>
<keyword evidence="1" id="KW-0805">Transcription regulation</keyword>
<keyword evidence="3" id="KW-0804">Transcription</keyword>
<dbReference type="CDD" id="cd07377">
    <property type="entry name" value="WHTH_GntR"/>
    <property type="match status" value="1"/>
</dbReference>
<keyword evidence="2" id="KW-0238">DNA-binding</keyword>
<dbReference type="GO" id="GO:0003700">
    <property type="term" value="F:DNA-binding transcription factor activity"/>
    <property type="evidence" value="ECO:0007669"/>
    <property type="project" value="InterPro"/>
</dbReference>
<evidence type="ECO:0000313" key="6">
    <source>
        <dbReference type="EMBL" id="MWB97009.1"/>
    </source>
</evidence>
<dbReference type="Gene3D" id="1.10.10.10">
    <property type="entry name" value="Winged helix-like DNA-binding domain superfamily/Winged helix DNA-binding domain"/>
    <property type="match status" value="1"/>
</dbReference>
<feature type="compositionally biased region" description="Basic and acidic residues" evidence="4">
    <location>
        <begin position="127"/>
        <end position="138"/>
    </location>
</feature>
<dbReference type="InterPro" id="IPR036390">
    <property type="entry name" value="WH_DNA-bd_sf"/>
</dbReference>
<evidence type="ECO:0000256" key="2">
    <source>
        <dbReference type="ARBA" id="ARBA00023125"/>
    </source>
</evidence>
<dbReference type="EMBL" id="WSTA01000001">
    <property type="protein sequence ID" value="MWB97009.1"/>
    <property type="molecule type" value="Genomic_DNA"/>
</dbReference>
<evidence type="ECO:0000256" key="1">
    <source>
        <dbReference type="ARBA" id="ARBA00023015"/>
    </source>
</evidence>
<sequence length="138" mass="14370">MLIRIDPTGDAPIFAQVAASVRADAAAGRLRPGDRLPSARDVAASLGVNVHTVLHAYQDLRDHGLIELRRGRGAVVTEAALPLATLRRDILALTAKARTAGLSPAALAALVKELAAETPEAGSDAPTPDRKDRADDAN</sequence>
<evidence type="ECO:0000259" key="5">
    <source>
        <dbReference type="PROSITE" id="PS50949"/>
    </source>
</evidence>
<gene>
    <name evidence="6" type="ORF">GB864_00330</name>
</gene>
<comment type="caution">
    <text evidence="6">The sequence shown here is derived from an EMBL/GenBank/DDBJ whole genome shotgun (WGS) entry which is preliminary data.</text>
</comment>
<dbReference type="Pfam" id="PF00392">
    <property type="entry name" value="GntR"/>
    <property type="match status" value="1"/>
</dbReference>
<dbReference type="SMART" id="SM00345">
    <property type="entry name" value="HTH_GNTR"/>
    <property type="match status" value="1"/>
</dbReference>
<accession>A0A6I4NZ35</accession>
<dbReference type="PANTHER" id="PTHR38445">
    <property type="entry name" value="HTH-TYPE TRANSCRIPTIONAL REPRESSOR YTRA"/>
    <property type="match status" value="1"/>
</dbReference>
<dbReference type="InterPro" id="IPR036388">
    <property type="entry name" value="WH-like_DNA-bd_sf"/>
</dbReference>
<feature type="domain" description="HTH gntR-type" evidence="5">
    <location>
        <begin position="11"/>
        <end position="79"/>
    </location>
</feature>